<evidence type="ECO:0000313" key="3">
    <source>
        <dbReference type="Proteomes" id="UP000028492"/>
    </source>
</evidence>
<organism evidence="2 3">
    <name type="scientific">Amycolatopsis japonica</name>
    <dbReference type="NCBI Taxonomy" id="208439"/>
    <lineage>
        <taxon>Bacteria</taxon>
        <taxon>Bacillati</taxon>
        <taxon>Actinomycetota</taxon>
        <taxon>Actinomycetes</taxon>
        <taxon>Pseudonocardiales</taxon>
        <taxon>Pseudonocardiaceae</taxon>
        <taxon>Amycolatopsis</taxon>
        <taxon>Amycolatopsis japonica group</taxon>
    </lineage>
</organism>
<dbReference type="KEGG" id="aja:AJAP_30025"/>
<proteinExistence type="predicted"/>
<dbReference type="AlphaFoldDB" id="A0A075V7H3"/>
<feature type="chain" id="PRO_5001710405" evidence="1">
    <location>
        <begin position="33"/>
        <end position="129"/>
    </location>
</feature>
<dbReference type="HOGENOM" id="CLU_129872_1_0_11"/>
<dbReference type="RefSeq" id="WP_038517395.1">
    <property type="nucleotide sequence ID" value="NZ_CP008953.1"/>
</dbReference>
<name>A0A075V7H3_9PSEU</name>
<protein>
    <submittedName>
        <fullName evidence="2">Uncharacterized protein</fullName>
    </submittedName>
</protein>
<dbReference type="EMBL" id="CP008953">
    <property type="protein sequence ID" value="AIG78835.1"/>
    <property type="molecule type" value="Genomic_DNA"/>
</dbReference>
<evidence type="ECO:0000256" key="1">
    <source>
        <dbReference type="SAM" id="SignalP"/>
    </source>
</evidence>
<dbReference type="Pfam" id="PF03995">
    <property type="entry name" value="Inhibitor_I36"/>
    <property type="match status" value="1"/>
</dbReference>
<accession>A0A075V7H3</accession>
<dbReference type="eggNOG" id="ENOG5034BZQ">
    <property type="taxonomic scope" value="Bacteria"/>
</dbReference>
<dbReference type="STRING" id="208439.AJAP_30025"/>
<dbReference type="Proteomes" id="UP000028492">
    <property type="component" value="Chromosome"/>
</dbReference>
<sequence>MQRRLTNLRARLPHVLLLALAGLLTSAGVAGAATAPPQPDCQKGEFCVWGAESYGGAVHKFDLRTSNPEECIPLPEGFDGHSFINRLSRDVTIYQSEECTTEGDFITYPGGGTYVPQGPFVIRALKIWD</sequence>
<feature type="signal peptide" evidence="1">
    <location>
        <begin position="1"/>
        <end position="32"/>
    </location>
</feature>
<reference evidence="2 3" key="1">
    <citation type="journal article" date="2014" name="J. Biotechnol.">
        <title>Complete genome sequence of the actinobacterium Amycolatopsis japonica MG417-CF17(T) (=DSM 44213T) producing (S,S)-N,N'-ethylenediaminedisuccinic acid.</title>
        <authorList>
            <person name="Stegmann E."/>
            <person name="Albersmeier A."/>
            <person name="Spohn M."/>
            <person name="Gert H."/>
            <person name="Weber T."/>
            <person name="Wohlleben W."/>
            <person name="Kalinowski J."/>
            <person name="Ruckert C."/>
        </authorList>
    </citation>
    <scope>NUCLEOTIDE SEQUENCE [LARGE SCALE GENOMIC DNA]</scope>
    <source>
        <strain evidence="3">MG417-CF17 (DSM 44213)</strain>
    </source>
</reference>
<keyword evidence="1" id="KW-0732">Signal</keyword>
<gene>
    <name evidence="2" type="ORF">AJAP_30025</name>
</gene>
<keyword evidence="3" id="KW-1185">Reference proteome</keyword>
<evidence type="ECO:0000313" key="2">
    <source>
        <dbReference type="EMBL" id="AIG78835.1"/>
    </source>
</evidence>